<dbReference type="InterPro" id="IPR011335">
    <property type="entry name" value="Restrct_endonuc-II-like"/>
</dbReference>
<keyword evidence="2" id="KW-1185">Reference proteome</keyword>
<reference evidence="1 2" key="2">
    <citation type="submission" date="2024-08" db="EMBL/GenBank/DDBJ databases">
        <title>Phylogenomic analyses of a clade within the roseobacter group suggest taxonomic reassignments of species of the genera Aestuariivita, Citreicella, Loktanella, Nautella, Pelagibaca, Ruegeria, Thalassobius, Thiobacimonas and Tropicibacter, and the proposal o.</title>
        <authorList>
            <person name="Jeon C.O."/>
        </authorList>
    </citation>
    <scope>NUCLEOTIDE SEQUENCE [LARGE SCALE GENOMIC DNA]</scope>
    <source>
        <strain evidence="1 2">SS1-5</strain>
        <plasmid evidence="1 2">pSS1-5</plasmid>
    </source>
</reference>
<dbReference type="RefSeq" id="WP_342075008.1">
    <property type="nucleotide sequence ID" value="NZ_CP151764.2"/>
</dbReference>
<protein>
    <submittedName>
        <fullName evidence="1">Uncharacterized protein</fullName>
    </submittedName>
</protein>
<accession>A0AAN0NJ10</accession>
<sequence length="376" mass="41450">MSDQVVCFTHHSSFHVDFDGYAAQLTVQQVLLEAIADWARKLGMVSYNKVEIRERGVPLPQFGTHAFDLVAPSYLTPMVRYKDGKPAPGFLVVDAYVGEIDAAAAQAFLRKCESSRAMRRLPSFLPVIIADGFHHDAFLALRANGIIATKPSALFGRDVARGLAGLLETLRHASAIAAKNPEVIEQLFGQLGHIEGAAGNLRGALFELIVGHIATLQGGGSIDIGKKVQLGPSDSYEIDVFCVSAENVRLIECKGYAPTHRVDADEVEAWIRTKAHRLHKHFRAQETLQSRAFSFEFWTSGSFTEDALKLAETISNETERYCVDLKTGPDVRSLITKVNAKGLGKVFDEHYAKHPITKAQRKYEQQDDLGSVFDVL</sequence>
<dbReference type="KEGG" id="yrh:AABB31_00690"/>
<name>A0AAN0NJ10_9RHOB</name>
<evidence type="ECO:0000313" key="1">
    <source>
        <dbReference type="EMBL" id="WZU65667.1"/>
    </source>
</evidence>
<organism evidence="1 2">
    <name type="scientific">Yoonia rhodophyticola</name>
    <dbReference type="NCBI Taxonomy" id="3137370"/>
    <lineage>
        <taxon>Bacteria</taxon>
        <taxon>Pseudomonadati</taxon>
        <taxon>Pseudomonadota</taxon>
        <taxon>Alphaproteobacteria</taxon>
        <taxon>Rhodobacterales</taxon>
        <taxon>Paracoccaceae</taxon>
        <taxon>Yoonia</taxon>
    </lineage>
</organism>
<dbReference type="SUPFAM" id="SSF52980">
    <property type="entry name" value="Restriction endonuclease-like"/>
    <property type="match status" value="1"/>
</dbReference>
<dbReference type="EMBL" id="CP151764">
    <property type="protein sequence ID" value="WZU65667.1"/>
    <property type="molecule type" value="Genomic_DNA"/>
</dbReference>
<reference evidence="2" key="1">
    <citation type="submission" date="2024-04" db="EMBL/GenBank/DDBJ databases">
        <title>Phylogenomic analyses of a clade within the roseobacter group suggest taxonomic reassignments of species of the genera Aestuariivita, Citreicella, Loktanella, Nautella, Pelagibaca, Ruegeria, Thalassobius, Thiobacimonas and Tropicibacter, and the proposal o.</title>
        <authorList>
            <person name="Jeon C.O."/>
        </authorList>
    </citation>
    <scope>NUCLEOTIDE SEQUENCE [LARGE SCALE GENOMIC DNA]</scope>
    <source>
        <strain evidence="2">SS1-5</strain>
        <plasmid evidence="2">pSS1-5</plasmid>
    </source>
</reference>
<dbReference type="Proteomes" id="UP001470809">
    <property type="component" value="Plasmid pSS1-5"/>
</dbReference>
<gene>
    <name evidence="1" type="ORF">AABB31_00690</name>
</gene>
<keyword evidence="1" id="KW-0614">Plasmid</keyword>
<proteinExistence type="predicted"/>
<evidence type="ECO:0000313" key="2">
    <source>
        <dbReference type="Proteomes" id="UP001470809"/>
    </source>
</evidence>
<dbReference type="AlphaFoldDB" id="A0AAN0NJ10"/>
<geneLocation type="plasmid" evidence="1 2">
    <name>pSS1-5</name>
</geneLocation>